<evidence type="ECO:0000256" key="1">
    <source>
        <dbReference type="ARBA" id="ARBA00006464"/>
    </source>
</evidence>
<accession>A0A852ZGV3</accession>
<dbReference type="EMBL" id="JACBZH010000001">
    <property type="protein sequence ID" value="NYH90892.1"/>
    <property type="molecule type" value="Genomic_DNA"/>
</dbReference>
<evidence type="ECO:0000313" key="5">
    <source>
        <dbReference type="EMBL" id="NYH90892.1"/>
    </source>
</evidence>
<dbReference type="PANTHER" id="PTHR30576:SF0">
    <property type="entry name" value="UNDECAPRENYL-PHOSPHATE N-ACETYLGALACTOSAMINYL 1-PHOSPHATE TRANSFERASE-RELATED"/>
    <property type="match status" value="1"/>
</dbReference>
<dbReference type="PANTHER" id="PTHR30576">
    <property type="entry name" value="COLANIC BIOSYNTHESIS UDP-GLUCOSE LIPID CARRIER TRANSFERASE"/>
    <property type="match status" value="1"/>
</dbReference>
<comment type="caution">
    <text evidence="5">The sequence shown here is derived from an EMBL/GenBank/DDBJ whole genome shotgun (WGS) entry which is preliminary data.</text>
</comment>
<keyword evidence="3" id="KW-0472">Membrane</keyword>
<comment type="similarity">
    <text evidence="1">Belongs to the bacterial sugar transferase family.</text>
</comment>
<dbReference type="AlphaFoldDB" id="A0A852ZGV3"/>
<sequence>MTTQESSYEPAVTREPSYEPAATREPSYEPAATREPSYEPAATREFPHKPVARPGRYERRAKRALDVVLSLTGIVVLLPVLIASAVAVRLSGPGPVLLRQRRVGARGSVFLMAKFRTMVADAEADGRPVWSRQDDDRVTPVGRILRSSHLDELPQLWNVLVGEMSLVGPRPERPEISETLVSQIPHWHLRHGVRPGITGWAQVRQGYTSNVEEFRAKLSYDLYYLRHCSLRLDLVILAETLSSSWRPRRSG</sequence>
<dbReference type="InterPro" id="IPR003362">
    <property type="entry name" value="Bact_transf"/>
</dbReference>
<evidence type="ECO:0000256" key="3">
    <source>
        <dbReference type="SAM" id="Phobius"/>
    </source>
</evidence>
<dbReference type="GO" id="GO:0016780">
    <property type="term" value="F:phosphotransferase activity, for other substituted phosphate groups"/>
    <property type="evidence" value="ECO:0007669"/>
    <property type="project" value="TreeGrafter"/>
</dbReference>
<protein>
    <submittedName>
        <fullName evidence="5">Lipopolysaccharide/colanic/teichoic acid biosynthesis glycosyltransferase</fullName>
    </submittedName>
</protein>
<feature type="domain" description="Bacterial sugar transferase" evidence="4">
    <location>
        <begin position="62"/>
        <end position="243"/>
    </location>
</feature>
<reference evidence="5 6" key="1">
    <citation type="submission" date="2020-07" db="EMBL/GenBank/DDBJ databases">
        <title>Sequencing the genomes of 1000 actinobacteria strains.</title>
        <authorList>
            <person name="Klenk H.-P."/>
        </authorList>
    </citation>
    <scope>NUCLEOTIDE SEQUENCE [LARGE SCALE GENOMIC DNA]</scope>
    <source>
        <strain evidence="5 6">DSM 18448</strain>
    </source>
</reference>
<proteinExistence type="inferred from homology"/>
<feature type="transmembrane region" description="Helical" evidence="3">
    <location>
        <begin position="64"/>
        <end position="88"/>
    </location>
</feature>
<keyword evidence="3" id="KW-0812">Transmembrane</keyword>
<name>A0A852ZGV3_9ACTN</name>
<dbReference type="RefSeq" id="WP_179788571.1">
    <property type="nucleotide sequence ID" value="NZ_BAAARR010000016.1"/>
</dbReference>
<evidence type="ECO:0000259" key="4">
    <source>
        <dbReference type="Pfam" id="PF02397"/>
    </source>
</evidence>
<dbReference type="Pfam" id="PF02397">
    <property type="entry name" value="Bac_transf"/>
    <property type="match status" value="1"/>
</dbReference>
<keyword evidence="3" id="KW-1133">Transmembrane helix</keyword>
<evidence type="ECO:0000256" key="2">
    <source>
        <dbReference type="SAM" id="MobiDB-lite"/>
    </source>
</evidence>
<gene>
    <name evidence="5" type="ORF">F4554_003530</name>
</gene>
<evidence type="ECO:0000313" key="6">
    <source>
        <dbReference type="Proteomes" id="UP000579605"/>
    </source>
</evidence>
<organism evidence="5 6">
    <name type="scientific">Actinopolymorpha rutila</name>
    <dbReference type="NCBI Taxonomy" id="446787"/>
    <lineage>
        <taxon>Bacteria</taxon>
        <taxon>Bacillati</taxon>
        <taxon>Actinomycetota</taxon>
        <taxon>Actinomycetes</taxon>
        <taxon>Propionibacteriales</taxon>
        <taxon>Actinopolymorphaceae</taxon>
        <taxon>Actinopolymorpha</taxon>
    </lineage>
</organism>
<keyword evidence="6" id="KW-1185">Reference proteome</keyword>
<dbReference type="Proteomes" id="UP000579605">
    <property type="component" value="Unassembled WGS sequence"/>
</dbReference>
<keyword evidence="5" id="KW-0808">Transferase</keyword>
<feature type="region of interest" description="Disordered" evidence="2">
    <location>
        <begin position="1"/>
        <end position="54"/>
    </location>
</feature>